<feature type="binding site" evidence="4">
    <location>
        <begin position="71"/>
        <end position="73"/>
    </location>
    <ligand>
        <name>acetyl-CoA</name>
        <dbReference type="ChEBI" id="CHEBI:57288"/>
        <label>1</label>
    </ligand>
</feature>
<keyword evidence="3 4" id="KW-0012">Acyltransferase</keyword>
<dbReference type="RefSeq" id="WP_166992055.1">
    <property type="nucleotide sequence ID" value="NZ_CP061169.1"/>
</dbReference>
<dbReference type="InterPro" id="IPR016181">
    <property type="entry name" value="Acyl_CoA_acyltransferase"/>
</dbReference>
<evidence type="ECO:0000313" key="7">
    <source>
        <dbReference type="Proteomes" id="UP000662814"/>
    </source>
</evidence>
<dbReference type="SUPFAM" id="SSF55729">
    <property type="entry name" value="Acyl-CoA N-acyltransferases (Nat)"/>
    <property type="match status" value="1"/>
</dbReference>
<protein>
    <recommendedName>
        <fullName evidence="4">Mycothiol acetyltransferase</fullName>
        <shortName evidence="4">MSH acetyltransferase</shortName>
        <ecNumber evidence="4">2.3.1.189</ecNumber>
    </recommendedName>
    <alternativeName>
        <fullName evidence="4">Mycothiol synthase</fullName>
    </alternativeName>
</protein>
<dbReference type="Proteomes" id="UP000662814">
    <property type="component" value="Chromosome"/>
</dbReference>
<sequence length="283" mass="31438">MLHTSDLHGERDAFERLVDEALAADGQPPFSDQSIVEARAGQRDYLTAVDDDGALTGAAIARAADPAEFELVIAPFYRGAGRGRRALQSLLERYDDEVLTWAHGDHPAAARLAASTHLTRIRTLYQLRRPLDDALPDVVAFDRFDPARDADEWVALNARVFADHPEQGRITRSDLDARMAEPWFRSDDLLVARSAMGELVGYNWLKIEGDVGEIYVLGIDAQAAGMGLGRKLTAAGLAHMQSRGCRTAALYVDDENERAVRLYRSMGFTDYTTDVQYRRDVRS</sequence>
<comment type="similarity">
    <text evidence="4">Belongs to the acetyltransferase family. MshD subfamily.</text>
</comment>
<feature type="binding site" evidence="4">
    <location>
        <begin position="217"/>
        <end position="219"/>
    </location>
    <ligand>
        <name>acetyl-CoA</name>
        <dbReference type="ChEBI" id="CHEBI:57288"/>
        <label>2</label>
    </ligand>
</feature>
<feature type="domain" description="N-acetyltransferase" evidence="5">
    <location>
        <begin position="139"/>
        <end position="283"/>
    </location>
</feature>
<comment type="caution">
    <text evidence="4">Lacks conserved residue(s) required for the propagation of feature annotation.</text>
</comment>
<dbReference type="InterPro" id="IPR000182">
    <property type="entry name" value="GNAT_dom"/>
</dbReference>
<feature type="binding site" evidence="4">
    <location>
        <begin position="224"/>
        <end position="230"/>
    </location>
    <ligand>
        <name>acetyl-CoA</name>
        <dbReference type="ChEBI" id="CHEBI:57288"/>
        <label>2</label>
    </ligand>
</feature>
<comment type="catalytic activity">
    <reaction evidence="4">
        <text>1D-myo-inositol 2-(L-cysteinylamino)-2-deoxy-alpha-D-glucopyranoside + acetyl-CoA = mycothiol + CoA + H(+)</text>
        <dbReference type="Rhea" id="RHEA:26172"/>
        <dbReference type="ChEBI" id="CHEBI:15378"/>
        <dbReference type="ChEBI" id="CHEBI:16768"/>
        <dbReference type="ChEBI" id="CHEBI:57287"/>
        <dbReference type="ChEBI" id="CHEBI:57288"/>
        <dbReference type="ChEBI" id="CHEBI:58887"/>
        <dbReference type="EC" id="2.3.1.189"/>
    </reaction>
</comment>
<dbReference type="PROSITE" id="PS51186">
    <property type="entry name" value="GNAT"/>
    <property type="match status" value="2"/>
</dbReference>
<keyword evidence="7" id="KW-1185">Reference proteome</keyword>
<dbReference type="PANTHER" id="PTHR43877">
    <property type="entry name" value="AMINOALKYLPHOSPHONATE N-ACETYLTRANSFERASE-RELATED-RELATED"/>
    <property type="match status" value="1"/>
</dbReference>
<feature type="binding site" evidence="4">
    <location>
        <position position="251"/>
    </location>
    <ligand>
        <name>1D-myo-inositol 2-(L-cysteinylamino)-2-deoxy-alpha-D-glucopyranoside</name>
        <dbReference type="ChEBI" id="CHEBI:58887"/>
    </ligand>
</feature>
<dbReference type="HAMAP" id="MF_01698">
    <property type="entry name" value="MshD"/>
    <property type="match status" value="1"/>
</dbReference>
<dbReference type="PIRSF" id="PIRSF021524">
    <property type="entry name" value="MSH_acetyltransferase"/>
    <property type="match status" value="1"/>
</dbReference>
<evidence type="ECO:0000259" key="5">
    <source>
        <dbReference type="PROSITE" id="PS51186"/>
    </source>
</evidence>
<feature type="binding site" evidence="4">
    <location>
        <position position="32"/>
    </location>
    <ligand>
        <name>1D-myo-inositol 2-(L-cysteinylamino)-2-deoxy-alpha-D-glucopyranoside</name>
        <dbReference type="ChEBI" id="CHEBI:58887"/>
    </ligand>
</feature>
<reference evidence="6 7" key="1">
    <citation type="submission" date="2020-12" db="EMBL/GenBank/DDBJ databases">
        <title>Microbacterium sp. HY060.</title>
        <authorList>
            <person name="Zhou J."/>
        </authorList>
    </citation>
    <scope>NUCLEOTIDE SEQUENCE [LARGE SCALE GENOMIC DNA]</scope>
    <source>
        <strain evidence="6 7">HY60</strain>
    </source>
</reference>
<dbReference type="NCBIfam" id="TIGR03448">
    <property type="entry name" value="mycothiol_MshD"/>
    <property type="match status" value="1"/>
</dbReference>
<feature type="binding site" evidence="4">
    <location>
        <begin position="256"/>
        <end position="261"/>
    </location>
    <ligand>
        <name>acetyl-CoA</name>
        <dbReference type="ChEBI" id="CHEBI:57288"/>
        <label>2</label>
    </ligand>
</feature>
<feature type="domain" description="N-acetyltransferase" evidence="5">
    <location>
        <begin position="2"/>
        <end position="132"/>
    </location>
</feature>
<evidence type="ECO:0000313" key="6">
    <source>
        <dbReference type="EMBL" id="QPZ37385.1"/>
    </source>
</evidence>
<evidence type="ECO:0000256" key="2">
    <source>
        <dbReference type="ARBA" id="ARBA00022737"/>
    </source>
</evidence>
<accession>A0ABX6YFD1</accession>
<organism evidence="6 7">
    <name type="scientific">Paramicrobacterium chengjingii</name>
    <dbReference type="NCBI Taxonomy" id="2769067"/>
    <lineage>
        <taxon>Bacteria</taxon>
        <taxon>Bacillati</taxon>
        <taxon>Actinomycetota</taxon>
        <taxon>Actinomycetes</taxon>
        <taxon>Micrococcales</taxon>
        <taxon>Microbacteriaceae</taxon>
        <taxon>Paramicrobacterium</taxon>
    </lineage>
</organism>
<comment type="subunit">
    <text evidence="4">Monomer.</text>
</comment>
<dbReference type="EMBL" id="CP061169">
    <property type="protein sequence ID" value="QPZ37385.1"/>
    <property type="molecule type" value="Genomic_DNA"/>
</dbReference>
<dbReference type="EC" id="2.3.1.189" evidence="4"/>
<dbReference type="CDD" id="cd04301">
    <property type="entry name" value="NAT_SF"/>
    <property type="match status" value="1"/>
</dbReference>
<proteinExistence type="inferred from homology"/>
<feature type="binding site" evidence="4">
    <location>
        <position position="206"/>
    </location>
    <ligand>
        <name>1D-myo-inositol 2-(L-cysteinylamino)-2-deoxy-alpha-D-glucopyranoside</name>
        <dbReference type="ChEBI" id="CHEBI:58887"/>
    </ligand>
</feature>
<keyword evidence="2 4" id="KW-0677">Repeat</keyword>
<dbReference type="Gene3D" id="3.40.630.30">
    <property type="match status" value="1"/>
</dbReference>
<feature type="binding site" evidence="4">
    <location>
        <position position="166"/>
    </location>
    <ligand>
        <name>1D-myo-inositol 2-(L-cysteinylamino)-2-deoxy-alpha-D-glucopyranoside</name>
        <dbReference type="ChEBI" id="CHEBI:58887"/>
    </ligand>
</feature>
<gene>
    <name evidence="4 6" type="primary">mshD</name>
    <name evidence="6" type="ORF">HCR76_11090</name>
</gene>
<dbReference type="InterPro" id="IPR050832">
    <property type="entry name" value="Bact_Acetyltransf"/>
</dbReference>
<evidence type="ECO:0000256" key="4">
    <source>
        <dbReference type="HAMAP-Rule" id="MF_01698"/>
    </source>
</evidence>
<feature type="binding site" evidence="4">
    <location>
        <position position="213"/>
    </location>
    <ligand>
        <name>1D-myo-inositol 2-(L-cysteinylamino)-2-deoxy-alpha-D-glucopyranoside</name>
        <dbReference type="ChEBI" id="CHEBI:58887"/>
    </ligand>
</feature>
<evidence type="ECO:0000256" key="1">
    <source>
        <dbReference type="ARBA" id="ARBA00022679"/>
    </source>
</evidence>
<dbReference type="InterPro" id="IPR017813">
    <property type="entry name" value="Mycothiol_AcTrfase"/>
</dbReference>
<name>A0ABX6YFD1_9MICO</name>
<evidence type="ECO:0000256" key="3">
    <source>
        <dbReference type="ARBA" id="ARBA00023315"/>
    </source>
</evidence>
<dbReference type="GO" id="GO:0035447">
    <property type="term" value="F:mycothiol synthase activity"/>
    <property type="evidence" value="ECO:0007669"/>
    <property type="project" value="UniProtKB-EC"/>
</dbReference>
<comment type="function">
    <text evidence="4">Catalyzes the transfer of acetyl from acetyl-CoA to desacetylmycothiol (Cys-GlcN-Ins) to form mycothiol.</text>
</comment>
<dbReference type="Pfam" id="PF00583">
    <property type="entry name" value="Acetyltransf_1"/>
    <property type="match status" value="2"/>
</dbReference>
<keyword evidence="1 4" id="KW-0808">Transferase</keyword>